<protein>
    <submittedName>
        <fullName evidence="1">Uncharacterized protein</fullName>
    </submittedName>
</protein>
<gene>
    <name evidence="1" type="ORF">SDC9_199905</name>
</gene>
<proteinExistence type="predicted"/>
<reference evidence="1" key="1">
    <citation type="submission" date="2019-08" db="EMBL/GenBank/DDBJ databases">
        <authorList>
            <person name="Kucharzyk K."/>
            <person name="Murdoch R.W."/>
            <person name="Higgins S."/>
            <person name="Loffler F."/>
        </authorList>
    </citation>
    <scope>NUCLEOTIDE SEQUENCE</scope>
</reference>
<sequence>MKMFFFSFGILLSKYENTDLTVNLIRSCMANIISPTIGPNHNWNFTGHSIPFVVLFAKIPKIVKRTIAIMLDSTTL</sequence>
<dbReference type="AlphaFoldDB" id="A0A645IPB9"/>
<dbReference type="EMBL" id="VSSQ01118161">
    <property type="protein sequence ID" value="MPN52249.1"/>
    <property type="molecule type" value="Genomic_DNA"/>
</dbReference>
<organism evidence="1">
    <name type="scientific">bioreactor metagenome</name>
    <dbReference type="NCBI Taxonomy" id="1076179"/>
    <lineage>
        <taxon>unclassified sequences</taxon>
        <taxon>metagenomes</taxon>
        <taxon>ecological metagenomes</taxon>
    </lineage>
</organism>
<comment type="caution">
    <text evidence="1">The sequence shown here is derived from an EMBL/GenBank/DDBJ whole genome shotgun (WGS) entry which is preliminary data.</text>
</comment>
<accession>A0A645IPB9</accession>
<evidence type="ECO:0000313" key="1">
    <source>
        <dbReference type="EMBL" id="MPN52249.1"/>
    </source>
</evidence>
<name>A0A645IPB9_9ZZZZ</name>